<dbReference type="STRING" id="7375.A0A0L0C7K2"/>
<evidence type="ECO:0000313" key="2">
    <source>
        <dbReference type="EMBL" id="KNC28231.1"/>
    </source>
</evidence>
<gene>
    <name evidence="2" type="ORF">FF38_14119</name>
</gene>
<dbReference type="GO" id="GO:0005184">
    <property type="term" value="F:neuropeptide hormone activity"/>
    <property type="evidence" value="ECO:0007669"/>
    <property type="project" value="InterPro"/>
</dbReference>
<dbReference type="AlphaFoldDB" id="A0A0L0C7K2"/>
<name>A0A0L0C7K2_LUCCU</name>
<dbReference type="PANTHER" id="PTHR35980:SF1">
    <property type="entry name" value="NEUROPEPTIDE CCHAMIDE-1-RELATED"/>
    <property type="match status" value="1"/>
</dbReference>
<dbReference type="GO" id="GO:0007218">
    <property type="term" value="P:neuropeptide signaling pathway"/>
    <property type="evidence" value="ECO:0007669"/>
    <property type="project" value="InterPro"/>
</dbReference>
<sequence length="184" mass="21719">MAFKTFFFVSWMFLILFTMVKGSCLEYGHSCWGAHGKRSGNNKIYHTDIKSPTEVDFQDLNGLSEKNTYDSTEEQINASTDSLSSNRDLTKDIDELIETPDKPSIKFKKFLYKKLNKTNGKQRNMEPPEHHSAHKSNNMPLISERWRRFPLYNLRRLQISKADNDWLRELERERESQTNDDDYI</sequence>
<proteinExistence type="predicted"/>
<dbReference type="InterPro" id="IPR037729">
    <property type="entry name" value="CCHa1/2"/>
</dbReference>
<dbReference type="PANTHER" id="PTHR35980">
    <property type="entry name" value="NEUROPEPTIDE CCHAMIDE-1-RELATED"/>
    <property type="match status" value="1"/>
</dbReference>
<comment type="caution">
    <text evidence="2">The sequence shown here is derived from an EMBL/GenBank/DDBJ whole genome shotgun (WGS) entry which is preliminary data.</text>
</comment>
<evidence type="ECO:0008006" key="4">
    <source>
        <dbReference type="Google" id="ProtNLM"/>
    </source>
</evidence>
<evidence type="ECO:0000313" key="3">
    <source>
        <dbReference type="Proteomes" id="UP000037069"/>
    </source>
</evidence>
<organism evidence="2 3">
    <name type="scientific">Lucilia cuprina</name>
    <name type="common">Green bottle fly</name>
    <name type="synonym">Australian sheep blowfly</name>
    <dbReference type="NCBI Taxonomy" id="7375"/>
    <lineage>
        <taxon>Eukaryota</taxon>
        <taxon>Metazoa</taxon>
        <taxon>Ecdysozoa</taxon>
        <taxon>Arthropoda</taxon>
        <taxon>Hexapoda</taxon>
        <taxon>Insecta</taxon>
        <taxon>Pterygota</taxon>
        <taxon>Neoptera</taxon>
        <taxon>Endopterygota</taxon>
        <taxon>Diptera</taxon>
        <taxon>Brachycera</taxon>
        <taxon>Muscomorpha</taxon>
        <taxon>Oestroidea</taxon>
        <taxon>Calliphoridae</taxon>
        <taxon>Luciliinae</taxon>
        <taxon>Lucilia</taxon>
    </lineage>
</organism>
<dbReference type="GO" id="GO:0005615">
    <property type="term" value="C:extracellular space"/>
    <property type="evidence" value="ECO:0007669"/>
    <property type="project" value="TreeGrafter"/>
</dbReference>
<keyword evidence="3" id="KW-1185">Reference proteome</keyword>
<dbReference type="Proteomes" id="UP000037069">
    <property type="component" value="Unassembled WGS sequence"/>
</dbReference>
<feature type="chain" id="PRO_5005535926" description="Neuropeptide CCHamide-1" evidence="1">
    <location>
        <begin position="23"/>
        <end position="184"/>
    </location>
</feature>
<keyword evidence="1" id="KW-0732">Signal</keyword>
<feature type="signal peptide" evidence="1">
    <location>
        <begin position="1"/>
        <end position="22"/>
    </location>
</feature>
<dbReference type="OrthoDB" id="6366777at2759"/>
<reference evidence="2 3" key="1">
    <citation type="journal article" date="2015" name="Nat. Commun.">
        <title>Lucilia cuprina genome unlocks parasitic fly biology to underpin future interventions.</title>
        <authorList>
            <person name="Anstead C.A."/>
            <person name="Korhonen P.K."/>
            <person name="Young N.D."/>
            <person name="Hall R.S."/>
            <person name="Jex A.R."/>
            <person name="Murali S.C."/>
            <person name="Hughes D.S."/>
            <person name="Lee S.F."/>
            <person name="Perry T."/>
            <person name="Stroehlein A.J."/>
            <person name="Ansell B.R."/>
            <person name="Breugelmans B."/>
            <person name="Hofmann A."/>
            <person name="Qu J."/>
            <person name="Dugan S."/>
            <person name="Lee S.L."/>
            <person name="Chao H."/>
            <person name="Dinh H."/>
            <person name="Han Y."/>
            <person name="Doddapaneni H.V."/>
            <person name="Worley K.C."/>
            <person name="Muzny D.M."/>
            <person name="Ioannidis P."/>
            <person name="Waterhouse R.M."/>
            <person name="Zdobnov E.M."/>
            <person name="James P.J."/>
            <person name="Bagnall N.H."/>
            <person name="Kotze A.C."/>
            <person name="Gibbs R.A."/>
            <person name="Richards S."/>
            <person name="Batterham P."/>
            <person name="Gasser R.B."/>
        </authorList>
    </citation>
    <scope>NUCLEOTIDE SEQUENCE [LARGE SCALE GENOMIC DNA]</scope>
    <source>
        <strain evidence="2 3">LS</strain>
        <tissue evidence="2">Full body</tissue>
    </source>
</reference>
<dbReference type="EMBL" id="JRES01000809">
    <property type="protein sequence ID" value="KNC28231.1"/>
    <property type="molecule type" value="Genomic_DNA"/>
</dbReference>
<protein>
    <recommendedName>
        <fullName evidence="4">Neuropeptide CCHamide-1</fullName>
    </recommendedName>
</protein>
<evidence type="ECO:0000256" key="1">
    <source>
        <dbReference type="SAM" id="SignalP"/>
    </source>
</evidence>
<accession>A0A0L0C7K2</accession>